<comment type="caution">
    <text evidence="1">The sequence shown here is derived from an EMBL/GenBank/DDBJ whole genome shotgun (WGS) entry which is preliminary data.</text>
</comment>
<accession>A0A3D8I204</accession>
<protein>
    <submittedName>
        <fullName evidence="1">Uncharacterized protein</fullName>
    </submittedName>
</protein>
<dbReference type="EMBL" id="NXLR01000021">
    <property type="protein sequence ID" value="RDU59016.1"/>
    <property type="molecule type" value="Genomic_DNA"/>
</dbReference>
<proteinExistence type="predicted"/>
<reference evidence="1 2" key="1">
    <citation type="submission" date="2018-04" db="EMBL/GenBank/DDBJ databases">
        <title>Novel Campyloabacter and Helicobacter Species and Strains.</title>
        <authorList>
            <person name="Mannion A.J."/>
            <person name="Shen Z."/>
            <person name="Fox J.G."/>
        </authorList>
    </citation>
    <scope>NUCLEOTIDE SEQUENCE [LARGE SCALE GENOMIC DNA]</scope>
    <source>
        <strain evidence="1 2">MIT 98-6070</strain>
    </source>
</reference>
<gene>
    <name evidence="1" type="ORF">CQA63_08380</name>
</gene>
<dbReference type="AlphaFoldDB" id="A0A3D8I204"/>
<name>A0A3D8I204_9HELI</name>
<keyword evidence="2" id="KW-1185">Reference proteome</keyword>
<organism evidence="1 2">
    <name type="scientific">Helicobacter marmotae</name>
    <dbReference type="NCBI Taxonomy" id="152490"/>
    <lineage>
        <taxon>Bacteria</taxon>
        <taxon>Pseudomonadati</taxon>
        <taxon>Campylobacterota</taxon>
        <taxon>Epsilonproteobacteria</taxon>
        <taxon>Campylobacterales</taxon>
        <taxon>Helicobacteraceae</taxon>
        <taxon>Helicobacter</taxon>
    </lineage>
</organism>
<dbReference type="RefSeq" id="WP_104700501.1">
    <property type="nucleotide sequence ID" value="NZ_FZPP01000035.1"/>
</dbReference>
<evidence type="ECO:0000313" key="2">
    <source>
        <dbReference type="Proteomes" id="UP000256599"/>
    </source>
</evidence>
<dbReference type="Proteomes" id="UP000256599">
    <property type="component" value="Unassembled WGS sequence"/>
</dbReference>
<dbReference type="OrthoDB" id="5327027at2"/>
<sequence>MNSSYISKNGEVTSKEALIAEIEALLNAIPASSHTQLSIEVMSALSCADLEQVRDNLLLKRGNVIENNTSWLLGLCDD</sequence>
<evidence type="ECO:0000313" key="1">
    <source>
        <dbReference type="EMBL" id="RDU59016.1"/>
    </source>
</evidence>